<protein>
    <submittedName>
        <fullName evidence="7">LemA family protein</fullName>
    </submittedName>
</protein>
<dbReference type="InterPro" id="IPR007156">
    <property type="entry name" value="MamQ_LemA"/>
</dbReference>
<name>A0ABV6NLV0_9BACI</name>
<accession>A0ABV6NLV0</accession>
<evidence type="ECO:0000256" key="1">
    <source>
        <dbReference type="ARBA" id="ARBA00004167"/>
    </source>
</evidence>
<keyword evidence="8" id="KW-1185">Reference proteome</keyword>
<comment type="subcellular location">
    <subcellularLocation>
        <location evidence="1">Membrane</location>
        <topology evidence="1">Single-pass membrane protein</topology>
    </subcellularLocation>
</comment>
<evidence type="ECO:0000313" key="7">
    <source>
        <dbReference type="EMBL" id="MFC0561751.1"/>
    </source>
</evidence>
<dbReference type="PANTHER" id="PTHR34478">
    <property type="entry name" value="PROTEIN LEMA"/>
    <property type="match status" value="1"/>
</dbReference>
<evidence type="ECO:0000256" key="5">
    <source>
        <dbReference type="ARBA" id="ARBA00023136"/>
    </source>
</evidence>
<dbReference type="Gene3D" id="1.20.1440.20">
    <property type="entry name" value="LemA-like domain"/>
    <property type="match status" value="1"/>
</dbReference>
<keyword evidence="4 6" id="KW-1133">Transmembrane helix</keyword>
<feature type="transmembrane region" description="Helical" evidence="6">
    <location>
        <begin position="12"/>
        <end position="30"/>
    </location>
</feature>
<dbReference type="Pfam" id="PF04011">
    <property type="entry name" value="LemA"/>
    <property type="match status" value="1"/>
</dbReference>
<evidence type="ECO:0000256" key="6">
    <source>
        <dbReference type="SAM" id="Phobius"/>
    </source>
</evidence>
<dbReference type="RefSeq" id="WP_273843730.1">
    <property type="nucleotide sequence ID" value="NZ_JAQQWT010000007.1"/>
</dbReference>
<dbReference type="SUPFAM" id="SSF140478">
    <property type="entry name" value="LemA-like"/>
    <property type="match status" value="1"/>
</dbReference>
<comment type="caution">
    <text evidence="7">The sequence shown here is derived from an EMBL/GenBank/DDBJ whole genome shotgun (WGS) entry which is preliminary data.</text>
</comment>
<evidence type="ECO:0000256" key="3">
    <source>
        <dbReference type="ARBA" id="ARBA00022692"/>
    </source>
</evidence>
<dbReference type="EMBL" id="JBHLTR010000082">
    <property type="protein sequence ID" value="MFC0561751.1"/>
    <property type="molecule type" value="Genomic_DNA"/>
</dbReference>
<keyword evidence="5 6" id="KW-0472">Membrane</keyword>
<evidence type="ECO:0000256" key="4">
    <source>
        <dbReference type="ARBA" id="ARBA00022989"/>
    </source>
</evidence>
<sequence>MKGSNEKEWFKLGFIILIGIVIIGILFWVTSYNSLVKYRNWVEESWAQIDVQLKRRFDLIPNLVETVKGYAKHEQETLAKVVELRNQITAPQNSRQEQIEANNELSGALRQLFALREAYPDLKASSNFNMLQEELSGTENKIAYARQLYNKTVMEYNTKIQSIPTNLVASVHAFTKRDMLEIPVEERENVKIQF</sequence>
<organism evidence="7 8">
    <name type="scientific">Halalkalibacter alkalisediminis</name>
    <dbReference type="NCBI Taxonomy" id="935616"/>
    <lineage>
        <taxon>Bacteria</taxon>
        <taxon>Bacillati</taxon>
        <taxon>Bacillota</taxon>
        <taxon>Bacilli</taxon>
        <taxon>Bacillales</taxon>
        <taxon>Bacillaceae</taxon>
        <taxon>Halalkalibacter</taxon>
    </lineage>
</organism>
<gene>
    <name evidence="7" type="ORF">ACFFH4_22985</name>
</gene>
<evidence type="ECO:0000256" key="2">
    <source>
        <dbReference type="ARBA" id="ARBA00008854"/>
    </source>
</evidence>
<evidence type="ECO:0000313" key="8">
    <source>
        <dbReference type="Proteomes" id="UP001589833"/>
    </source>
</evidence>
<reference evidence="7 8" key="1">
    <citation type="submission" date="2024-09" db="EMBL/GenBank/DDBJ databases">
        <authorList>
            <person name="Sun Q."/>
            <person name="Mori K."/>
        </authorList>
    </citation>
    <scope>NUCLEOTIDE SEQUENCE [LARGE SCALE GENOMIC DNA]</scope>
    <source>
        <strain evidence="7 8">NCAIM B.02301</strain>
    </source>
</reference>
<dbReference type="PANTHER" id="PTHR34478:SF2">
    <property type="entry name" value="MEMBRANE PROTEIN"/>
    <property type="match status" value="1"/>
</dbReference>
<comment type="similarity">
    <text evidence="2">Belongs to the LemA family.</text>
</comment>
<proteinExistence type="inferred from homology"/>
<keyword evidence="3 6" id="KW-0812">Transmembrane</keyword>
<dbReference type="InterPro" id="IPR023353">
    <property type="entry name" value="LemA-like_dom_sf"/>
</dbReference>
<dbReference type="Proteomes" id="UP001589833">
    <property type="component" value="Unassembled WGS sequence"/>
</dbReference>